<evidence type="ECO:0000313" key="2">
    <source>
        <dbReference type="EMBL" id="GAT35151.1"/>
    </source>
</evidence>
<dbReference type="InParanoid" id="A0A146GCR3"/>
<dbReference type="RefSeq" id="WP_075080989.1">
    <property type="nucleotide sequence ID" value="NZ_BDCO01000003.1"/>
</dbReference>
<dbReference type="PROSITE" id="PS50042">
    <property type="entry name" value="CNMP_BINDING_3"/>
    <property type="match status" value="1"/>
</dbReference>
<evidence type="ECO:0000313" key="3">
    <source>
        <dbReference type="Proteomes" id="UP000076023"/>
    </source>
</evidence>
<organism evidence="2 3">
    <name type="scientific">Terrimicrobium sacchariphilum</name>
    <dbReference type="NCBI Taxonomy" id="690879"/>
    <lineage>
        <taxon>Bacteria</taxon>
        <taxon>Pseudomonadati</taxon>
        <taxon>Verrucomicrobiota</taxon>
        <taxon>Terrimicrobiia</taxon>
        <taxon>Terrimicrobiales</taxon>
        <taxon>Terrimicrobiaceae</taxon>
        <taxon>Terrimicrobium</taxon>
    </lineage>
</organism>
<proteinExistence type="predicted"/>
<dbReference type="FunCoup" id="A0A146GCR3">
    <property type="interactions" value="446"/>
</dbReference>
<dbReference type="PROSITE" id="PS00888">
    <property type="entry name" value="CNMP_BINDING_1"/>
    <property type="match status" value="1"/>
</dbReference>
<sequence length="161" mass="17427">MEKSSDSHCPSCDDALWAKLTLFAELNRDELQTLLHQSSREHFAAGTKIISFGDEGYCMYVILRGSARVTVPSAEGEVELAVLQAGDFFGEIALVDDGPRTADVTALEDCELLCITRMTLGVLAGLQPGAAIHLLASIGRALVSRLRVGHRKYMDLLSHPA</sequence>
<dbReference type="InterPro" id="IPR018490">
    <property type="entry name" value="cNMP-bd_dom_sf"/>
</dbReference>
<keyword evidence="3" id="KW-1185">Reference proteome</keyword>
<dbReference type="EMBL" id="BDCO01000003">
    <property type="protein sequence ID" value="GAT35151.1"/>
    <property type="molecule type" value="Genomic_DNA"/>
</dbReference>
<name>A0A146GCR3_TERSA</name>
<dbReference type="InterPro" id="IPR014710">
    <property type="entry name" value="RmlC-like_jellyroll"/>
</dbReference>
<dbReference type="Proteomes" id="UP000076023">
    <property type="component" value="Unassembled WGS sequence"/>
</dbReference>
<protein>
    <submittedName>
        <fullName evidence="2">Cyclic nucleotide-binding domain-containing protein</fullName>
    </submittedName>
</protein>
<dbReference type="PANTHER" id="PTHR23011:SF28">
    <property type="entry name" value="CYCLIC NUCLEOTIDE-BINDING DOMAIN CONTAINING PROTEIN"/>
    <property type="match status" value="1"/>
</dbReference>
<evidence type="ECO:0000259" key="1">
    <source>
        <dbReference type="PROSITE" id="PS50042"/>
    </source>
</evidence>
<gene>
    <name evidence="2" type="ORF">TSACC_3215</name>
</gene>
<dbReference type="AlphaFoldDB" id="A0A146GCR3"/>
<dbReference type="SMART" id="SM00100">
    <property type="entry name" value="cNMP"/>
    <property type="match status" value="1"/>
</dbReference>
<dbReference type="SUPFAM" id="SSF51206">
    <property type="entry name" value="cAMP-binding domain-like"/>
    <property type="match status" value="1"/>
</dbReference>
<dbReference type="InterPro" id="IPR000595">
    <property type="entry name" value="cNMP-bd_dom"/>
</dbReference>
<dbReference type="OrthoDB" id="9810708at2"/>
<dbReference type="STRING" id="690879.TSACC_3215"/>
<dbReference type="CDD" id="cd00038">
    <property type="entry name" value="CAP_ED"/>
    <property type="match status" value="1"/>
</dbReference>
<dbReference type="PRINTS" id="PR00103">
    <property type="entry name" value="CAMPKINASE"/>
</dbReference>
<dbReference type="PROSITE" id="PS00889">
    <property type="entry name" value="CNMP_BINDING_2"/>
    <property type="match status" value="1"/>
</dbReference>
<dbReference type="Gene3D" id="2.60.120.10">
    <property type="entry name" value="Jelly Rolls"/>
    <property type="match status" value="1"/>
</dbReference>
<dbReference type="PANTHER" id="PTHR23011">
    <property type="entry name" value="CYCLIC NUCLEOTIDE-BINDING DOMAIN CONTAINING PROTEIN"/>
    <property type="match status" value="1"/>
</dbReference>
<dbReference type="InterPro" id="IPR018488">
    <property type="entry name" value="cNMP-bd_CS"/>
</dbReference>
<feature type="domain" description="Cyclic nucleotide-binding" evidence="1">
    <location>
        <begin position="22"/>
        <end position="120"/>
    </location>
</feature>
<dbReference type="Pfam" id="PF00027">
    <property type="entry name" value="cNMP_binding"/>
    <property type="match status" value="1"/>
</dbReference>
<comment type="caution">
    <text evidence="2">The sequence shown here is derived from an EMBL/GenBank/DDBJ whole genome shotgun (WGS) entry which is preliminary data.</text>
</comment>
<accession>A0A146GCR3</accession>
<reference evidence="3" key="1">
    <citation type="journal article" date="2017" name="Genome Announc.">
        <title>Draft Genome Sequence of Terrimicrobium sacchariphilum NM-5T, a Facultative Anaerobic Soil Bacterium of the Class Spartobacteria.</title>
        <authorList>
            <person name="Qiu Y.L."/>
            <person name="Tourlousse D.M."/>
            <person name="Matsuura N."/>
            <person name="Ohashi A."/>
            <person name="Sekiguchi Y."/>
        </authorList>
    </citation>
    <scope>NUCLEOTIDE SEQUENCE [LARGE SCALE GENOMIC DNA]</scope>
    <source>
        <strain evidence="3">NM-5</strain>
    </source>
</reference>